<dbReference type="GeneID" id="10981910"/>
<dbReference type="RefSeq" id="WP_013998873.1">
    <property type="nucleotide sequence ID" value="NC_015847.1"/>
</dbReference>
<dbReference type="Proteomes" id="UP000008889">
    <property type="component" value="Chromosome"/>
</dbReference>
<dbReference type="KEGG" id="mmd:GYY_02410"/>
<protein>
    <submittedName>
        <fullName evidence="1">Uncharacterized protein</fullName>
    </submittedName>
</protein>
<dbReference type="AlphaFoldDB" id="G0H3H5"/>
<dbReference type="EMBL" id="CP002913">
    <property type="protein sequence ID" value="AEK19365.1"/>
    <property type="molecule type" value="Genomic_DNA"/>
</dbReference>
<gene>
    <name evidence="1" type="ORF">GYY_02410</name>
</gene>
<accession>G0H3H5</accession>
<organism evidence="2">
    <name type="scientific">Methanococcus maripaludis X1</name>
    <dbReference type="NCBI Taxonomy" id="1053692"/>
    <lineage>
        <taxon>Archaea</taxon>
        <taxon>Methanobacteriati</taxon>
        <taxon>Methanobacteriota</taxon>
        <taxon>Methanomada group</taxon>
        <taxon>Methanococci</taxon>
        <taxon>Methanococcales</taxon>
        <taxon>Methanococcaceae</taxon>
        <taxon>Methanococcus</taxon>
    </lineage>
</organism>
<dbReference type="PATRIC" id="fig|1053692.7.peg.476"/>
<reference evidence="1 2" key="1">
    <citation type="journal article" date="2011" name="J. Bacteriol.">
        <title>Complete Genome Sequence of a Nonculturable Methanococcus maripaludis Strain Extracted in a Metagenomic Survey of Petroleum Reservoir Fluids.</title>
        <authorList>
            <person name="Wang X."/>
            <person name="Greenfield P."/>
            <person name="Li D."/>
            <person name="Hendry P."/>
            <person name="Volk H."/>
            <person name="Sutherland T.D."/>
        </authorList>
    </citation>
    <scope>NUCLEOTIDE SEQUENCE [LARGE SCALE GENOMIC DNA]</scope>
    <source>
        <strain evidence="1 2">X1</strain>
    </source>
</reference>
<dbReference type="HOGENOM" id="CLU_1850655_0_0_2"/>
<proteinExistence type="predicted"/>
<name>G0H3H5_METMI</name>
<evidence type="ECO:0000313" key="1">
    <source>
        <dbReference type="EMBL" id="AEK19365.1"/>
    </source>
</evidence>
<evidence type="ECO:0000313" key="2">
    <source>
        <dbReference type="Proteomes" id="UP000008889"/>
    </source>
</evidence>
<sequence length="138" mass="16464">MSDTNWKRKVSPECEYCESCEDCPFEHDFERCNAKIVKFTVNFFDIVKEEDWIELMAFDEGIKCLPFSTLREKFEDETNCSTYLMDPLTVEQHDEINNKIRNCSTNEEILKEVKEFFDKNNIKYEFDLYGYTLQGVEA</sequence>